<keyword evidence="3" id="KW-1185">Reference proteome</keyword>
<organism evidence="2 3">
    <name type="scientific">Schizopora paradoxa</name>
    <dbReference type="NCBI Taxonomy" id="27342"/>
    <lineage>
        <taxon>Eukaryota</taxon>
        <taxon>Fungi</taxon>
        <taxon>Dikarya</taxon>
        <taxon>Basidiomycota</taxon>
        <taxon>Agaricomycotina</taxon>
        <taxon>Agaricomycetes</taxon>
        <taxon>Hymenochaetales</taxon>
        <taxon>Schizoporaceae</taxon>
        <taxon>Schizopora</taxon>
    </lineage>
</organism>
<gene>
    <name evidence="2" type="ORF">SCHPADRAFT_833912</name>
</gene>
<name>A0A0H2RCE2_9AGAM</name>
<accession>A0A0H2RCE2</accession>
<sequence length="189" mass="22400">MPPPKKVDPPHRMELTTNSLRNTTISVDNDAIYYEVVTRFWHPNVTKIKKLDTDSGEMVTVAEIEREPGKEPRVKFGRDDEAEWIPAARWLEKEPDKVGGIFTANSDVKYRWKTHNRRLQMIRADSDDKEPLVQYHSYKRHFLVFRMSEHAWLEIKPDVVESILPIIISYLLVERRRRDAKLHLELKVR</sequence>
<reference evidence="2 3" key="1">
    <citation type="submission" date="2015-04" db="EMBL/GenBank/DDBJ databases">
        <title>Complete genome sequence of Schizopora paradoxa KUC8140, a cosmopolitan wood degrader in East Asia.</title>
        <authorList>
            <consortium name="DOE Joint Genome Institute"/>
            <person name="Min B."/>
            <person name="Park H."/>
            <person name="Jang Y."/>
            <person name="Kim J.-J."/>
            <person name="Kim K.H."/>
            <person name="Pangilinan J."/>
            <person name="Lipzen A."/>
            <person name="Riley R."/>
            <person name="Grigoriev I.V."/>
            <person name="Spatafora J.W."/>
            <person name="Choi I.-G."/>
        </authorList>
    </citation>
    <scope>NUCLEOTIDE SEQUENCE [LARGE SCALE GENOMIC DNA]</scope>
    <source>
        <strain evidence="2 3">KUC8140</strain>
    </source>
</reference>
<dbReference type="InterPro" id="IPR046528">
    <property type="entry name" value="DUF6593"/>
</dbReference>
<protein>
    <recommendedName>
        <fullName evidence="1">DUF6593 domain-containing protein</fullName>
    </recommendedName>
</protein>
<evidence type="ECO:0000313" key="2">
    <source>
        <dbReference type="EMBL" id="KLO09495.1"/>
    </source>
</evidence>
<evidence type="ECO:0000313" key="3">
    <source>
        <dbReference type="Proteomes" id="UP000053477"/>
    </source>
</evidence>
<dbReference type="Proteomes" id="UP000053477">
    <property type="component" value="Unassembled WGS sequence"/>
</dbReference>
<evidence type="ECO:0000259" key="1">
    <source>
        <dbReference type="Pfam" id="PF20236"/>
    </source>
</evidence>
<proteinExistence type="predicted"/>
<dbReference type="Pfam" id="PF20236">
    <property type="entry name" value="DUF6593"/>
    <property type="match status" value="1"/>
</dbReference>
<dbReference type="OrthoDB" id="2798132at2759"/>
<feature type="domain" description="DUF6593" evidence="1">
    <location>
        <begin position="18"/>
        <end position="179"/>
    </location>
</feature>
<dbReference type="InParanoid" id="A0A0H2RCE2"/>
<dbReference type="AlphaFoldDB" id="A0A0H2RCE2"/>
<dbReference type="EMBL" id="KQ086054">
    <property type="protein sequence ID" value="KLO09495.1"/>
    <property type="molecule type" value="Genomic_DNA"/>
</dbReference>